<comment type="caution">
    <text evidence="3">The sequence shown here is derived from an EMBL/GenBank/DDBJ whole genome shotgun (WGS) entry which is preliminary data.</text>
</comment>
<organism evidence="3 4">
    <name type="scientific">Enhygromyxa salina</name>
    <dbReference type="NCBI Taxonomy" id="215803"/>
    <lineage>
        <taxon>Bacteria</taxon>
        <taxon>Pseudomonadati</taxon>
        <taxon>Myxococcota</taxon>
        <taxon>Polyangia</taxon>
        <taxon>Nannocystales</taxon>
        <taxon>Nannocystaceae</taxon>
        <taxon>Enhygromyxa</taxon>
    </lineage>
</organism>
<dbReference type="EMBL" id="PVNL01000122">
    <property type="protein sequence ID" value="PRP99024.1"/>
    <property type="molecule type" value="Genomic_DNA"/>
</dbReference>
<evidence type="ECO:0000313" key="4">
    <source>
        <dbReference type="Proteomes" id="UP000238823"/>
    </source>
</evidence>
<reference evidence="3 4" key="1">
    <citation type="submission" date="2018-03" db="EMBL/GenBank/DDBJ databases">
        <title>Draft Genome Sequences of the Obligatory Marine Myxobacteria Enhygromyxa salina SWB007.</title>
        <authorList>
            <person name="Poehlein A."/>
            <person name="Moghaddam J.A."/>
            <person name="Harms H."/>
            <person name="Alanjari M."/>
            <person name="Koenig G.M."/>
            <person name="Daniel R."/>
            <person name="Schaeberle T.F."/>
        </authorList>
    </citation>
    <scope>NUCLEOTIDE SEQUENCE [LARGE SCALE GENOMIC DNA]</scope>
    <source>
        <strain evidence="3 4">SWB007</strain>
    </source>
</reference>
<accession>A0A2S9Y1P7</accession>
<gene>
    <name evidence="3" type="ORF">ENSA7_64080</name>
</gene>
<feature type="compositionally biased region" description="Acidic residues" evidence="1">
    <location>
        <begin position="153"/>
        <end position="162"/>
    </location>
</feature>
<feature type="transmembrane region" description="Helical" evidence="2">
    <location>
        <begin position="12"/>
        <end position="32"/>
    </location>
</feature>
<evidence type="ECO:0000313" key="3">
    <source>
        <dbReference type="EMBL" id="PRP99024.1"/>
    </source>
</evidence>
<feature type="transmembrane region" description="Helical" evidence="2">
    <location>
        <begin position="65"/>
        <end position="88"/>
    </location>
</feature>
<keyword evidence="2" id="KW-0812">Transmembrane</keyword>
<keyword evidence="2" id="KW-1133">Transmembrane helix</keyword>
<protein>
    <submittedName>
        <fullName evidence="3">Uncharacterized protein</fullName>
    </submittedName>
</protein>
<proteinExistence type="predicted"/>
<feature type="compositionally biased region" description="Gly residues" evidence="1">
    <location>
        <begin position="181"/>
        <end position="195"/>
    </location>
</feature>
<name>A0A2S9Y1P7_9BACT</name>
<sequence length="216" mass="23645">MIWSAHTVSVLGRAYLGVSLIVFILGLIWFTLVLQENRAWVEVVLLVPRFDFVDPLIRKRFQMNVAAILAGWGGCMSLLLLIGIVAPFRIRSMALFQRRVRELEREILELRTLPLRQQEEDEILAAEAHLDIRAKKVMTEKLRRDRMLREDADGELDDDDELPSLAGAGFRPPSSARGAGSRLGSGSGLGSGLGTGAASSVAQPSGVGANKGRETP</sequence>
<feature type="region of interest" description="Disordered" evidence="1">
    <location>
        <begin position="153"/>
        <end position="216"/>
    </location>
</feature>
<evidence type="ECO:0000256" key="1">
    <source>
        <dbReference type="SAM" id="MobiDB-lite"/>
    </source>
</evidence>
<dbReference type="Proteomes" id="UP000238823">
    <property type="component" value="Unassembled WGS sequence"/>
</dbReference>
<evidence type="ECO:0000256" key="2">
    <source>
        <dbReference type="SAM" id="Phobius"/>
    </source>
</evidence>
<keyword evidence="2" id="KW-0472">Membrane</keyword>
<dbReference type="AlphaFoldDB" id="A0A2S9Y1P7"/>